<reference evidence="2" key="1">
    <citation type="journal article" date="2019" name="Int. J. Syst. Evol. Microbiol.">
        <title>The Global Catalogue of Microorganisms (GCM) 10K type strain sequencing project: providing services to taxonomists for standard genome sequencing and annotation.</title>
        <authorList>
            <consortium name="The Broad Institute Genomics Platform"/>
            <consortium name="The Broad Institute Genome Sequencing Center for Infectious Disease"/>
            <person name="Wu L."/>
            <person name="Ma J."/>
        </authorList>
    </citation>
    <scope>NUCLEOTIDE SEQUENCE [LARGE SCALE GENOMIC DNA]</scope>
    <source>
        <strain evidence="2">JCM 16722</strain>
    </source>
</reference>
<gene>
    <name evidence="1" type="ORF">GCM10022218_03890</name>
</gene>
<accession>A0ABP7ZRC0</accession>
<comment type="caution">
    <text evidence="1">The sequence shown here is derived from an EMBL/GenBank/DDBJ whole genome shotgun (WGS) entry which is preliminary data.</text>
</comment>
<evidence type="ECO:0000313" key="2">
    <source>
        <dbReference type="Proteomes" id="UP001500167"/>
    </source>
</evidence>
<evidence type="ECO:0008006" key="3">
    <source>
        <dbReference type="Google" id="ProtNLM"/>
    </source>
</evidence>
<organism evidence="1 2">
    <name type="scientific">Sphingobacterium ginsenosidimutans</name>
    <dbReference type="NCBI Taxonomy" id="687845"/>
    <lineage>
        <taxon>Bacteria</taxon>
        <taxon>Pseudomonadati</taxon>
        <taxon>Bacteroidota</taxon>
        <taxon>Sphingobacteriia</taxon>
        <taxon>Sphingobacteriales</taxon>
        <taxon>Sphingobacteriaceae</taxon>
        <taxon>Sphingobacterium</taxon>
    </lineage>
</organism>
<dbReference type="Pfam" id="PF20138">
    <property type="entry name" value="DUF6528"/>
    <property type="match status" value="1"/>
</dbReference>
<sequence>MIISKANYFCYHIRFQTTYLINFKYEIKTEQGMKPGRIIDTLVLWIILAIPFLGNGQQLTQIQKGYWVACGDDKVLIINPAIGSDSSAIVWKWQFGESANQIPKEYSNYFKSIDECKPVFSNKKILITSSTGATCLLNIADKKIEFYAKTPMAHSADILPGKLVAVANSTHPKGNSLELYQLDQPEKPIYKDTLYSGHGVVWNNRLQQLFVLGYDDLRTYKLTDAKKSLTLVNTIKIPGQGGHDLSRIDDNRLLVSFTNGVVIFSIKERKFDPFSPLADAHHIKSINWNAKTNRLVYTKAEESWWTYNIYATNPNQKVYIPTLKLYKVRVCD</sequence>
<proteinExistence type="predicted"/>
<protein>
    <recommendedName>
        <fullName evidence="3">WD40 repeat domain-containing protein</fullName>
    </recommendedName>
</protein>
<name>A0ABP7ZRC0_9SPHI</name>
<dbReference type="EMBL" id="BAAAZK010000002">
    <property type="protein sequence ID" value="GAA4168621.1"/>
    <property type="molecule type" value="Genomic_DNA"/>
</dbReference>
<dbReference type="InterPro" id="IPR045383">
    <property type="entry name" value="DUF6528"/>
</dbReference>
<evidence type="ECO:0000313" key="1">
    <source>
        <dbReference type="EMBL" id="GAA4168621.1"/>
    </source>
</evidence>
<keyword evidence="2" id="KW-1185">Reference proteome</keyword>
<dbReference type="Proteomes" id="UP001500167">
    <property type="component" value="Unassembled WGS sequence"/>
</dbReference>
<dbReference type="SUPFAM" id="SSF101908">
    <property type="entry name" value="Putative isomerase YbhE"/>
    <property type="match status" value="1"/>
</dbReference>